<dbReference type="Proteomes" id="UP000644115">
    <property type="component" value="Unassembled WGS sequence"/>
</dbReference>
<proteinExistence type="predicted"/>
<dbReference type="NCBIfam" id="NF047593">
    <property type="entry name" value="IS66_ISAeme5_TnpA"/>
    <property type="match status" value="1"/>
</dbReference>
<dbReference type="AlphaFoldDB" id="A0A923NCI2"/>
<comment type="caution">
    <text evidence="1">The sequence shown here is derived from an EMBL/GenBank/DDBJ whole genome shotgun (WGS) entry which is preliminary data.</text>
</comment>
<keyword evidence="2" id="KW-1185">Reference proteome</keyword>
<protein>
    <submittedName>
        <fullName evidence="1">IS66 family insertion sequence element accessory protein TnpB</fullName>
    </submittedName>
</protein>
<sequence length="123" mass="14269">MDTKLATTNIRLSQWNAIIQDRIHSGLTVDEYCEDKDITRNMYYYWLRKVKEAAIEACPETFAELCPTEIISDVESGSAFSPQMIIRANNLTIEVNGNTPQMVEYIMNVVYLLILYRIVREIK</sequence>
<evidence type="ECO:0000313" key="2">
    <source>
        <dbReference type="Proteomes" id="UP000644115"/>
    </source>
</evidence>
<evidence type="ECO:0000313" key="1">
    <source>
        <dbReference type="EMBL" id="MBC5999539.1"/>
    </source>
</evidence>
<organism evidence="1 2">
    <name type="scientific">Lentihominibacter faecis</name>
    <dbReference type="NCBI Taxonomy" id="2764712"/>
    <lineage>
        <taxon>Bacteria</taxon>
        <taxon>Bacillati</taxon>
        <taxon>Bacillota</taxon>
        <taxon>Clostridia</taxon>
        <taxon>Peptostreptococcales</taxon>
        <taxon>Anaerovoracaceae</taxon>
        <taxon>Lentihominibacter</taxon>
    </lineage>
</organism>
<reference evidence="1" key="1">
    <citation type="submission" date="2020-08" db="EMBL/GenBank/DDBJ databases">
        <authorList>
            <person name="Liu C."/>
            <person name="Sun Q."/>
        </authorList>
    </citation>
    <scope>NUCLEOTIDE SEQUENCE</scope>
    <source>
        <strain evidence="1">BX16</strain>
    </source>
</reference>
<dbReference type="EMBL" id="JACRWC010000074">
    <property type="protein sequence ID" value="MBC5999539.1"/>
    <property type="molecule type" value="Genomic_DNA"/>
</dbReference>
<dbReference type="RefSeq" id="WP_249286966.1">
    <property type="nucleotide sequence ID" value="NZ_JACRWC010000074.1"/>
</dbReference>
<name>A0A923NCI2_9FIRM</name>
<gene>
    <name evidence="1" type="ORF">H8876_05950</name>
</gene>
<accession>A0A923NCI2</accession>